<name>A0AA39M378_9BILA</name>
<dbReference type="InterPro" id="IPR056579">
    <property type="entry name" value="Ufl1_N"/>
</dbReference>
<protein>
    <recommendedName>
        <fullName evidence="2">E3 UFM1-protein ligase 1 homolog</fullName>
    </recommendedName>
    <alternativeName>
        <fullName evidence="3">E3 UFM1-protein transferase 1 homolog</fullName>
    </alternativeName>
</protein>
<gene>
    <name evidence="6" type="ORF">QR680_014032</name>
</gene>
<accession>A0AA39M378</accession>
<dbReference type="GO" id="GO:1990592">
    <property type="term" value="P:protein K69-linked ufmylation"/>
    <property type="evidence" value="ECO:0007669"/>
    <property type="project" value="TreeGrafter"/>
</dbReference>
<evidence type="ECO:0000256" key="4">
    <source>
        <dbReference type="SAM" id="MobiDB-lite"/>
    </source>
</evidence>
<feature type="compositionally biased region" description="Basic residues" evidence="4">
    <location>
        <begin position="647"/>
        <end position="658"/>
    </location>
</feature>
<feature type="compositionally biased region" description="Basic and acidic residues" evidence="4">
    <location>
        <begin position="627"/>
        <end position="637"/>
    </location>
</feature>
<organism evidence="6 7">
    <name type="scientific">Steinernema hermaphroditum</name>
    <dbReference type="NCBI Taxonomy" id="289476"/>
    <lineage>
        <taxon>Eukaryota</taxon>
        <taxon>Metazoa</taxon>
        <taxon>Ecdysozoa</taxon>
        <taxon>Nematoda</taxon>
        <taxon>Chromadorea</taxon>
        <taxon>Rhabditida</taxon>
        <taxon>Tylenchina</taxon>
        <taxon>Panagrolaimomorpha</taxon>
        <taxon>Strongyloidoidea</taxon>
        <taxon>Steinernematidae</taxon>
        <taxon>Steinernema</taxon>
    </lineage>
</organism>
<dbReference type="Proteomes" id="UP001175271">
    <property type="component" value="Unassembled WGS sequence"/>
</dbReference>
<evidence type="ECO:0000256" key="1">
    <source>
        <dbReference type="ARBA" id="ARBA00003950"/>
    </source>
</evidence>
<reference evidence="6" key="1">
    <citation type="submission" date="2023-06" db="EMBL/GenBank/DDBJ databases">
        <title>Genomic analysis of the entomopathogenic nematode Steinernema hermaphroditum.</title>
        <authorList>
            <person name="Schwarz E.M."/>
            <person name="Heppert J.K."/>
            <person name="Baniya A."/>
            <person name="Schwartz H.T."/>
            <person name="Tan C.-H."/>
            <person name="Antoshechkin I."/>
            <person name="Sternberg P.W."/>
            <person name="Goodrich-Blair H."/>
            <person name="Dillman A.R."/>
        </authorList>
    </citation>
    <scope>NUCLEOTIDE SEQUENCE</scope>
    <source>
        <strain evidence="6">PS9179</strain>
        <tissue evidence="6">Whole animal</tissue>
    </source>
</reference>
<feature type="region of interest" description="Disordered" evidence="4">
    <location>
        <begin position="395"/>
        <end position="428"/>
    </location>
</feature>
<feature type="domain" description="E3 UFM1-protein ligase 1-like N-terminal" evidence="5">
    <location>
        <begin position="6"/>
        <end position="277"/>
    </location>
</feature>
<dbReference type="AlphaFoldDB" id="A0AA39M378"/>
<dbReference type="GO" id="GO:0032434">
    <property type="term" value="P:regulation of proteasomal ubiquitin-dependent protein catabolic process"/>
    <property type="evidence" value="ECO:0007669"/>
    <property type="project" value="TreeGrafter"/>
</dbReference>
<comment type="function">
    <text evidence="1">E3 UFM1-protein ligase that mediates ufmylation of target proteins.</text>
</comment>
<feature type="compositionally biased region" description="Basic and acidic residues" evidence="4">
    <location>
        <begin position="419"/>
        <end position="428"/>
    </location>
</feature>
<dbReference type="GO" id="GO:0061666">
    <property type="term" value="F:UFM1 ligase activity"/>
    <property type="evidence" value="ECO:0007669"/>
    <property type="project" value="InterPro"/>
</dbReference>
<dbReference type="GO" id="GO:0034976">
    <property type="term" value="P:response to endoplasmic reticulum stress"/>
    <property type="evidence" value="ECO:0007669"/>
    <property type="project" value="TreeGrafter"/>
</dbReference>
<dbReference type="EMBL" id="JAUCMV010000002">
    <property type="protein sequence ID" value="KAK0419237.1"/>
    <property type="molecule type" value="Genomic_DNA"/>
</dbReference>
<evidence type="ECO:0000313" key="7">
    <source>
        <dbReference type="Proteomes" id="UP001175271"/>
    </source>
</evidence>
<dbReference type="InterPro" id="IPR018611">
    <property type="entry name" value="Ufl1"/>
</dbReference>
<evidence type="ECO:0000259" key="5">
    <source>
        <dbReference type="Pfam" id="PF09743"/>
    </source>
</evidence>
<proteinExistence type="predicted"/>
<evidence type="ECO:0000256" key="3">
    <source>
        <dbReference type="ARBA" id="ARBA00030452"/>
    </source>
</evidence>
<evidence type="ECO:0000256" key="2">
    <source>
        <dbReference type="ARBA" id="ARBA00014160"/>
    </source>
</evidence>
<feature type="region of interest" description="Disordered" evidence="4">
    <location>
        <begin position="627"/>
        <end position="668"/>
    </location>
</feature>
<dbReference type="Pfam" id="PF09743">
    <property type="entry name" value="E3_UFM1_ligase"/>
    <property type="match status" value="1"/>
</dbReference>
<dbReference type="PANTHER" id="PTHR31057:SF0">
    <property type="entry name" value="E3 UFM1-PROTEIN LIGASE 1"/>
    <property type="match status" value="1"/>
</dbReference>
<keyword evidence="7" id="KW-1185">Reference proteome</keyword>
<comment type="caution">
    <text evidence="6">The sequence shown here is derived from an EMBL/GenBank/DDBJ whole genome shotgun (WGS) entry which is preliminary data.</text>
</comment>
<dbReference type="PANTHER" id="PTHR31057">
    <property type="entry name" value="E3 UFM1-PROTEIN LIGASE 1"/>
    <property type="match status" value="1"/>
</dbReference>
<dbReference type="GO" id="GO:0005789">
    <property type="term" value="C:endoplasmic reticulum membrane"/>
    <property type="evidence" value="ECO:0007669"/>
    <property type="project" value="TreeGrafter"/>
</dbReference>
<evidence type="ECO:0000313" key="6">
    <source>
        <dbReference type="EMBL" id="KAK0419237.1"/>
    </source>
</evidence>
<sequence length="726" mass="81816">MTTWADIKKLAADLQRAQLVVGAKKLSERNCIELVHKLATANVIDLVFTTDGKEYVTKKHLVTEIRNECLARGGHTPIGDIAAALRVEFGQIEAQIGDTVADDEFFVCSGEVFSRRYIRELCAEVNSKLQELGSLSLQHLTKTMQIPTEVIHNHILPNVGSTIDANQSGDTLYASAYLRSQRNTLRAVLSAITRVTPLPRIQQSLNVSPSLFSSLWNELQDVNAVPGRIIGNKNSANALYVPNVHDRMVRQCTVKNFHENRIVNFDALKKMFVVNQHDHLKQVFPDLNQLVIFQNFAISRELWEEVEQAISDEMAKTDYCNLANVLPPTAPFEDADIKVAGQLLVKKHMDWKITETGLCYDKCIIKKIVNELDDFIAEKAQIVAFDYVRQLRHKPKKTTDDDDCGTKATRKKKGGKQSKQVDEPKEHSVSVTIPIDEVQKEIKVRCKLPEDLVDAIGDEVMRHVHITSHRKVEAALLNIHQHEHEIEQYVLKTLHENRIIDFGVLKKMLVPDPPAYLVESLHNRDLVILWNCAVSSELWGEVEKTVANEVAKADYCNLVHVMPSAVPFEDVDIKVAGQMLLKKHTDWGITEGGLCYDIRKIVNGLDGFIAEKAEAMAPDYVKQLRQKSETDSKKAADDDNWDTNAEKKKKGKKQKGGKQPKPVEVPKEHSISVTIPIDEIQKVLKSRYNLPEETTDAIGDDIKRHVDIIFRQKVEADMLGIVCSAL</sequence>